<keyword evidence="2" id="KW-1185">Reference proteome</keyword>
<comment type="caution">
    <text evidence="1">The sequence shown here is derived from an EMBL/GenBank/DDBJ whole genome shotgun (WGS) entry which is preliminary data.</text>
</comment>
<proteinExistence type="predicted"/>
<dbReference type="Proteomes" id="UP001177021">
    <property type="component" value="Unassembled WGS sequence"/>
</dbReference>
<accession>A0ACB0K407</accession>
<organism evidence="1 2">
    <name type="scientific">Trifolium pratense</name>
    <name type="common">Red clover</name>
    <dbReference type="NCBI Taxonomy" id="57577"/>
    <lineage>
        <taxon>Eukaryota</taxon>
        <taxon>Viridiplantae</taxon>
        <taxon>Streptophyta</taxon>
        <taxon>Embryophyta</taxon>
        <taxon>Tracheophyta</taxon>
        <taxon>Spermatophyta</taxon>
        <taxon>Magnoliopsida</taxon>
        <taxon>eudicotyledons</taxon>
        <taxon>Gunneridae</taxon>
        <taxon>Pentapetalae</taxon>
        <taxon>rosids</taxon>
        <taxon>fabids</taxon>
        <taxon>Fabales</taxon>
        <taxon>Fabaceae</taxon>
        <taxon>Papilionoideae</taxon>
        <taxon>50 kb inversion clade</taxon>
        <taxon>NPAAA clade</taxon>
        <taxon>Hologalegina</taxon>
        <taxon>IRL clade</taxon>
        <taxon>Trifolieae</taxon>
        <taxon>Trifolium</taxon>
    </lineage>
</organism>
<dbReference type="EMBL" id="CASHSV030000121">
    <property type="protein sequence ID" value="CAJ2651261.1"/>
    <property type="molecule type" value="Genomic_DNA"/>
</dbReference>
<evidence type="ECO:0000313" key="2">
    <source>
        <dbReference type="Proteomes" id="UP001177021"/>
    </source>
</evidence>
<evidence type="ECO:0000313" key="1">
    <source>
        <dbReference type="EMBL" id="CAJ2651261.1"/>
    </source>
</evidence>
<reference evidence="1" key="1">
    <citation type="submission" date="2023-10" db="EMBL/GenBank/DDBJ databases">
        <authorList>
            <person name="Rodriguez Cubillos JULIANA M."/>
            <person name="De Vega J."/>
        </authorList>
    </citation>
    <scope>NUCLEOTIDE SEQUENCE</scope>
</reference>
<gene>
    <name evidence="1" type="ORF">MILVUS5_LOCUS18924</name>
</gene>
<protein>
    <submittedName>
        <fullName evidence="1">Uncharacterized protein</fullName>
    </submittedName>
</protein>
<sequence>MCVFNQPYRSYFNPYMLDVENSVELEKDLIKRFGFSGNMPPRRAPAAPVTEDDRVERMANSMNVMAAAITAQTNAKTQRDLEKREREVHAAGTRVLTSFNHQNPPRFRGDGGPAAANLWLQAIEKISGAIHCPEGEMVNLATYQLLGDAEYWWGNTSLLMEAAFEEFSWENFKRKFLAKYFPETAWERYGEEFLKLTQGGLNVEAYAKKFESLSRHFRFFRDGIDESYMCRRFQGGLRYELQDAVVPLGIRQFQVLVEKCQEIEDMRNKRVNRQGSFGAGGPSRPSHQSQNRGGRGTRPYNRPQNNRGPQNSGNQGTRGKQVREKQTCYKCGEEGHYANECGNPGTALVVTMRNGETEFMSLSSIEVTSGIIVEDVRVVQQFQDVFSLEIPGFPPIREVEFFIDLHPGTGPISESPYRMAAAELVELKSQIEDLLGKGFIRPSVSPWGAPVLLVKKKDGKSRLCVDYRKLNKVTIKNRYPLPRIDDLMDQLKDASVFSKIDLKSGYHQIRVRDEDIQKTAFRTRYGHYEYLVMPFGVTNAPAIFMDYMNRVFHPFLDKFVVVFIDDILVFSKSEEEHEEHLRLVLQVLRDNKLYANPSKSVKVTDTTEKLTDIYIAEIVKLHGIPSSIVSDRDPKFTSHFWKTLHDALGTKLRMSSACHPQTDGQTERTNQSLEDLLRACVLDDRGSWDDVLPLVEFTYNNSYHASIGMAPFEALYGRRCQTPLCWYQDGESIIVGPEMVQQTTDKVKQIRARLKATQDRQKSYADKHRRPLEFEAGDHVFLRVTPTTGVGRVLKAKKLTPKFIGPYQITERIGKVAYRIALPPILSRIHDVFHVSQLRKYTPDPSHVIKPDDIHLKENLSFEVPPIKIADRKMKLLRTKEIPLVKELARKSLLLRKRETVDSVKRCGFWLEALPR</sequence>
<name>A0ACB0K407_TRIPR</name>